<feature type="transmembrane region" description="Helical" evidence="1">
    <location>
        <begin position="65"/>
        <end position="86"/>
    </location>
</feature>
<protein>
    <submittedName>
        <fullName evidence="2">Uncharacterized protein</fullName>
    </submittedName>
</protein>
<evidence type="ECO:0000256" key="1">
    <source>
        <dbReference type="SAM" id="Phobius"/>
    </source>
</evidence>
<keyword evidence="1" id="KW-0472">Membrane</keyword>
<reference evidence="2 3" key="1">
    <citation type="submission" date="2020-01" db="EMBL/GenBank/DDBJ databases">
        <title>Genomes of bacteria type strains.</title>
        <authorList>
            <person name="Chen J."/>
            <person name="Zhu S."/>
            <person name="Yang J."/>
        </authorList>
    </citation>
    <scope>NUCLEOTIDE SEQUENCE [LARGE SCALE GENOMIC DNA]</scope>
    <source>
        <strain evidence="2 3">LMG 24078</strain>
    </source>
</reference>
<sequence>MGSILPTTTQFQHHPQAAMYAGAFAGMCSSDVISSPYELVVISLIGAAIYTSLKNHFIGVGGKLGAIAFVSVASVVLCTMVIGKWVSG</sequence>
<keyword evidence="1" id="KW-1133">Transmembrane helix</keyword>
<gene>
    <name evidence="2" type="ORF">GTQ48_04680</name>
</gene>
<dbReference type="EMBL" id="JAAAWO010000002">
    <property type="protein sequence ID" value="NDW14824.1"/>
    <property type="molecule type" value="Genomic_DNA"/>
</dbReference>
<name>A0A6N9TC11_9ALTE</name>
<comment type="caution">
    <text evidence="2">The sequence shown here is derived from an EMBL/GenBank/DDBJ whole genome shotgun (WGS) entry which is preliminary data.</text>
</comment>
<organism evidence="2 3">
    <name type="scientific">Alteromonas genovensis</name>
    <dbReference type="NCBI Taxonomy" id="471225"/>
    <lineage>
        <taxon>Bacteria</taxon>
        <taxon>Pseudomonadati</taxon>
        <taxon>Pseudomonadota</taxon>
        <taxon>Gammaproteobacteria</taxon>
        <taxon>Alteromonadales</taxon>
        <taxon>Alteromonadaceae</taxon>
        <taxon>Alteromonas/Salinimonas group</taxon>
        <taxon>Alteromonas</taxon>
    </lineage>
</organism>
<keyword evidence="1" id="KW-0812">Transmembrane</keyword>
<dbReference type="AlphaFoldDB" id="A0A6N9TC11"/>
<evidence type="ECO:0000313" key="2">
    <source>
        <dbReference type="EMBL" id="NDW14824.1"/>
    </source>
</evidence>
<accession>A0A6N9TC11</accession>
<dbReference type="Proteomes" id="UP000471381">
    <property type="component" value="Unassembled WGS sequence"/>
</dbReference>
<proteinExistence type="predicted"/>
<evidence type="ECO:0000313" key="3">
    <source>
        <dbReference type="Proteomes" id="UP000471381"/>
    </source>
</evidence>
<keyword evidence="3" id="KW-1185">Reference proteome</keyword>